<keyword evidence="8" id="KW-1185">Reference proteome</keyword>
<accession>A0ABW4J7D7</accession>
<dbReference type="SUPFAM" id="SSF53850">
    <property type="entry name" value="Periplasmic binding protein-like II"/>
    <property type="match status" value="1"/>
</dbReference>
<comment type="similarity">
    <text evidence="2">Belongs to the bacterial solute-binding protein 5 family.</text>
</comment>
<dbReference type="Gene3D" id="3.40.190.10">
    <property type="entry name" value="Periplasmic binding protein-like II"/>
    <property type="match status" value="1"/>
</dbReference>
<evidence type="ECO:0000256" key="4">
    <source>
        <dbReference type="ARBA" id="ARBA00022729"/>
    </source>
</evidence>
<evidence type="ECO:0000313" key="7">
    <source>
        <dbReference type="EMBL" id="MFD1671483.1"/>
    </source>
</evidence>
<dbReference type="InterPro" id="IPR000914">
    <property type="entry name" value="SBP_5_dom"/>
</dbReference>
<proteinExistence type="inferred from homology"/>
<gene>
    <name evidence="7" type="ORF">ACFQ5M_05190</name>
</gene>
<evidence type="ECO:0000256" key="3">
    <source>
        <dbReference type="ARBA" id="ARBA00022448"/>
    </source>
</evidence>
<dbReference type="PROSITE" id="PS51257">
    <property type="entry name" value="PROKAR_LIPOPROTEIN"/>
    <property type="match status" value="1"/>
</dbReference>
<feature type="domain" description="Solute-binding protein family 5" evidence="6">
    <location>
        <begin position="78"/>
        <end position="465"/>
    </location>
</feature>
<dbReference type="PANTHER" id="PTHR30290:SF10">
    <property type="entry name" value="PERIPLASMIC OLIGOPEPTIDE-BINDING PROTEIN-RELATED"/>
    <property type="match status" value="1"/>
</dbReference>
<evidence type="ECO:0000256" key="5">
    <source>
        <dbReference type="SAM" id="SignalP"/>
    </source>
</evidence>
<dbReference type="Gene3D" id="3.90.76.10">
    <property type="entry name" value="Dipeptide-binding Protein, Domain 1"/>
    <property type="match status" value="1"/>
</dbReference>
<evidence type="ECO:0000256" key="2">
    <source>
        <dbReference type="ARBA" id="ARBA00005695"/>
    </source>
</evidence>
<feature type="chain" id="PRO_5045458231" evidence="5">
    <location>
        <begin position="29"/>
        <end position="546"/>
    </location>
</feature>
<dbReference type="InterPro" id="IPR030678">
    <property type="entry name" value="Peptide/Ni-bd"/>
</dbReference>
<dbReference type="PIRSF" id="PIRSF002741">
    <property type="entry name" value="MppA"/>
    <property type="match status" value="1"/>
</dbReference>
<dbReference type="EMBL" id="JBHTOP010000011">
    <property type="protein sequence ID" value="MFD1671483.1"/>
    <property type="molecule type" value="Genomic_DNA"/>
</dbReference>
<dbReference type="InterPro" id="IPR039424">
    <property type="entry name" value="SBP_5"/>
</dbReference>
<dbReference type="RefSeq" id="WP_125715701.1">
    <property type="nucleotide sequence ID" value="NZ_JBHTOP010000011.1"/>
</dbReference>
<name>A0ABW4J7D7_9LACO</name>
<dbReference type="PANTHER" id="PTHR30290">
    <property type="entry name" value="PERIPLASMIC BINDING COMPONENT OF ABC TRANSPORTER"/>
    <property type="match status" value="1"/>
</dbReference>
<keyword evidence="3" id="KW-0813">Transport</keyword>
<comment type="caution">
    <text evidence="7">The sequence shown here is derived from an EMBL/GenBank/DDBJ whole genome shotgun (WGS) entry which is preliminary data.</text>
</comment>
<dbReference type="Gene3D" id="3.10.105.10">
    <property type="entry name" value="Dipeptide-binding Protein, Domain 3"/>
    <property type="match status" value="1"/>
</dbReference>
<dbReference type="Pfam" id="PF00496">
    <property type="entry name" value="SBP_bac_5"/>
    <property type="match status" value="1"/>
</dbReference>
<dbReference type="CDD" id="cd08504">
    <property type="entry name" value="PBP2_OppA"/>
    <property type="match status" value="1"/>
</dbReference>
<evidence type="ECO:0000259" key="6">
    <source>
        <dbReference type="Pfam" id="PF00496"/>
    </source>
</evidence>
<evidence type="ECO:0000256" key="1">
    <source>
        <dbReference type="ARBA" id="ARBA00004196"/>
    </source>
</evidence>
<dbReference type="Proteomes" id="UP001597267">
    <property type="component" value="Unassembled WGS sequence"/>
</dbReference>
<organism evidence="7 8">
    <name type="scientific">Agrilactobacillus yilanensis</name>
    <dbReference type="NCBI Taxonomy" id="2485997"/>
    <lineage>
        <taxon>Bacteria</taxon>
        <taxon>Bacillati</taxon>
        <taxon>Bacillota</taxon>
        <taxon>Bacilli</taxon>
        <taxon>Lactobacillales</taxon>
        <taxon>Lactobacillaceae</taxon>
        <taxon>Agrilactobacillus</taxon>
    </lineage>
</organism>
<feature type="signal peptide" evidence="5">
    <location>
        <begin position="1"/>
        <end position="28"/>
    </location>
</feature>
<keyword evidence="4 5" id="KW-0732">Signal</keyword>
<protein>
    <submittedName>
        <fullName evidence="7">Peptide ABC transporter substrate-binding protein</fullName>
    </submittedName>
</protein>
<reference evidence="8" key="1">
    <citation type="journal article" date="2019" name="Int. J. Syst. Evol. Microbiol.">
        <title>The Global Catalogue of Microorganisms (GCM) 10K type strain sequencing project: providing services to taxonomists for standard genome sequencing and annotation.</title>
        <authorList>
            <consortium name="The Broad Institute Genomics Platform"/>
            <consortium name="The Broad Institute Genome Sequencing Center for Infectious Disease"/>
            <person name="Wu L."/>
            <person name="Ma J."/>
        </authorList>
    </citation>
    <scope>NUCLEOTIDE SEQUENCE [LARGE SCALE GENOMIC DNA]</scope>
    <source>
        <strain evidence="8">CCM 8896</strain>
    </source>
</reference>
<comment type="subcellular location">
    <subcellularLocation>
        <location evidence="1">Cell envelope</location>
    </subcellularLocation>
</comment>
<sequence>MAFKKILTAIGVIFSTALLLSACSQQNANDTLAKKQIFNRMESDTIQTMDPSKSTDSISRQVLIDTMDGFYRYNGKQLQPAIATKIAKPTNGGKTYTITLRKNAKWANGRPVTAQNFVYSWRRAVNPATNASYAYLFNAVVNAPEIMAGTKEPETLGIKALTKHTVQIKLTEAVPYFNSLMTNPAFFPQNQQYIQKVGAKYGTEAKYTLSNGPFILKNWTGNNKKWSETKNKHYWNAKKVKLDQITVQVVKNPNIALNLYQKDKLDDIVLTGQSAQRTKNDDAFIRRERSRVFYAEMNQVKDTAFQNQKIRQALSLAINRKEITSRILGDGSLVAHSVIPQGLMSNTKNQDFAKIAADTAKTYTTYSKSRAQRLFAEGLSEANLQNLEVTLVTDNSTSAAAVGAYLKQAWTTNLPNLTVNLETVPLKERLSRSETGDFDIVLSSWNADYPDVVSFLDLFTTGNSYNDGGWSNDEYDRLLTTSATTDALNKTARWQDLMNAQQILTQQQGIIPLYQSVEAHLLNQNVKQLPYSPANTYNFVPTYIVE</sequence>
<evidence type="ECO:0000313" key="8">
    <source>
        <dbReference type="Proteomes" id="UP001597267"/>
    </source>
</evidence>